<comment type="caution">
    <text evidence="4">The sequence shown here is derived from an EMBL/GenBank/DDBJ whole genome shotgun (WGS) entry which is preliminary data.</text>
</comment>
<dbReference type="PROSITE" id="PS00893">
    <property type="entry name" value="NUDIX_BOX"/>
    <property type="match status" value="1"/>
</dbReference>
<comment type="cofactor">
    <cofactor evidence="1">
        <name>Mg(2+)</name>
        <dbReference type="ChEBI" id="CHEBI:18420"/>
    </cofactor>
</comment>
<dbReference type="Gene3D" id="3.90.79.10">
    <property type="entry name" value="Nucleoside Triphosphate Pyrophosphohydrolase"/>
    <property type="match status" value="1"/>
</dbReference>
<dbReference type="CDD" id="cd04683">
    <property type="entry name" value="NUDIX_Hydrolase"/>
    <property type="match status" value="1"/>
</dbReference>
<dbReference type="InterPro" id="IPR020084">
    <property type="entry name" value="NUDIX_hydrolase_CS"/>
</dbReference>
<dbReference type="RefSeq" id="WP_163818985.1">
    <property type="nucleotide sequence ID" value="NZ_JAAGOB010000006.1"/>
</dbReference>
<proteinExistence type="predicted"/>
<dbReference type="EMBL" id="JAAGOB010000006">
    <property type="protein sequence ID" value="NED96212.1"/>
    <property type="molecule type" value="Genomic_DNA"/>
</dbReference>
<reference evidence="4 5" key="1">
    <citation type="submission" date="2020-02" db="EMBL/GenBank/DDBJ databases">
        <authorList>
            <person name="Li X.-J."/>
            <person name="Feng X.-M."/>
        </authorList>
    </citation>
    <scope>NUCLEOTIDE SEQUENCE [LARGE SCALE GENOMIC DNA]</scope>
    <source>
        <strain evidence="4 5">CGMCC 4.7225</strain>
    </source>
</reference>
<feature type="domain" description="Nudix hydrolase" evidence="3">
    <location>
        <begin position="5"/>
        <end position="144"/>
    </location>
</feature>
<dbReference type="Proteomes" id="UP000469185">
    <property type="component" value="Unassembled WGS sequence"/>
</dbReference>
<name>A0A6N9YML5_9ACTN</name>
<gene>
    <name evidence="4" type="ORF">G1H11_12915</name>
</gene>
<keyword evidence="5" id="KW-1185">Reference proteome</keyword>
<dbReference type="PANTHER" id="PTHR43046">
    <property type="entry name" value="GDP-MANNOSE MANNOSYL HYDROLASE"/>
    <property type="match status" value="1"/>
</dbReference>
<protein>
    <submittedName>
        <fullName evidence="4">NUDIX domain-containing protein</fullName>
    </submittedName>
</protein>
<evidence type="ECO:0000256" key="1">
    <source>
        <dbReference type="ARBA" id="ARBA00001946"/>
    </source>
</evidence>
<dbReference type="SUPFAM" id="SSF55811">
    <property type="entry name" value="Nudix"/>
    <property type="match status" value="1"/>
</dbReference>
<evidence type="ECO:0000313" key="5">
    <source>
        <dbReference type="Proteomes" id="UP000469185"/>
    </source>
</evidence>
<evidence type="ECO:0000313" key="4">
    <source>
        <dbReference type="EMBL" id="NED96212.1"/>
    </source>
</evidence>
<dbReference type="InterPro" id="IPR000086">
    <property type="entry name" value="NUDIX_hydrolase_dom"/>
</dbReference>
<dbReference type="InterPro" id="IPR015797">
    <property type="entry name" value="NUDIX_hydrolase-like_dom_sf"/>
</dbReference>
<dbReference type="PROSITE" id="PS51462">
    <property type="entry name" value="NUDIX"/>
    <property type="match status" value="1"/>
</dbReference>
<evidence type="ECO:0000259" key="3">
    <source>
        <dbReference type="PROSITE" id="PS51462"/>
    </source>
</evidence>
<dbReference type="Pfam" id="PF00293">
    <property type="entry name" value="NUDIX"/>
    <property type="match status" value="1"/>
</dbReference>
<organism evidence="4 5">
    <name type="scientific">Phytoactinopolyspora alkaliphila</name>
    <dbReference type="NCBI Taxonomy" id="1783498"/>
    <lineage>
        <taxon>Bacteria</taxon>
        <taxon>Bacillati</taxon>
        <taxon>Actinomycetota</taxon>
        <taxon>Actinomycetes</taxon>
        <taxon>Jiangellales</taxon>
        <taxon>Jiangellaceae</taxon>
        <taxon>Phytoactinopolyspora</taxon>
    </lineage>
</organism>
<accession>A0A6N9YML5</accession>
<dbReference type="AlphaFoldDB" id="A0A6N9YML5"/>
<sequence>MTDQYRIVPAAYILFRRERDGVSEVLLQLRDGTGYMDGHWALAAAGHVEAAESVIAAACREVTEELGVTVQPGELAPLCVMHRSGGTGDAIDERADFFFECWDWFGEPRIVEPHKAADLRWFALGALPEPVVPHELSVLEHVRKGDVPRILTRGFSE</sequence>
<evidence type="ECO:0000256" key="2">
    <source>
        <dbReference type="ARBA" id="ARBA00022801"/>
    </source>
</evidence>
<dbReference type="PANTHER" id="PTHR43046:SF16">
    <property type="entry name" value="ADP-RIBOSE PYROPHOSPHATASE YJHB-RELATED"/>
    <property type="match status" value="1"/>
</dbReference>
<keyword evidence="2" id="KW-0378">Hydrolase</keyword>
<dbReference type="GO" id="GO:0016787">
    <property type="term" value="F:hydrolase activity"/>
    <property type="evidence" value="ECO:0007669"/>
    <property type="project" value="UniProtKB-KW"/>
</dbReference>